<dbReference type="Proteomes" id="UP000765509">
    <property type="component" value="Unassembled WGS sequence"/>
</dbReference>
<evidence type="ECO:0000313" key="3">
    <source>
        <dbReference type="Proteomes" id="UP000765509"/>
    </source>
</evidence>
<organism evidence="2 3">
    <name type="scientific">Austropuccinia psidii MF-1</name>
    <dbReference type="NCBI Taxonomy" id="1389203"/>
    <lineage>
        <taxon>Eukaryota</taxon>
        <taxon>Fungi</taxon>
        <taxon>Dikarya</taxon>
        <taxon>Basidiomycota</taxon>
        <taxon>Pucciniomycotina</taxon>
        <taxon>Pucciniomycetes</taxon>
        <taxon>Pucciniales</taxon>
        <taxon>Sphaerophragmiaceae</taxon>
        <taxon>Austropuccinia</taxon>
    </lineage>
</organism>
<name>A0A9Q3FUB8_9BASI</name>
<feature type="region of interest" description="Disordered" evidence="1">
    <location>
        <begin position="1"/>
        <end position="57"/>
    </location>
</feature>
<keyword evidence="3" id="KW-1185">Reference proteome</keyword>
<sequence>MVHTRNRSSYSVRPDGPGQGRGKIITRSAKSSSRKTHLEDTRAAPNSPRSVPTNFDVNSEPELIGGNVLRAEPLSISSHKNISVPIQKLDQSSKRRGVGNMPKPLAGGHEILLTHLELSGSGEDHRTLGRMEPIVLQRQGQKDKELVEEPKSFICRPEDGIGNDPSFGRRPSGVYLLHKHPKRSPKDLRRRRS</sequence>
<comment type="caution">
    <text evidence="2">The sequence shown here is derived from an EMBL/GenBank/DDBJ whole genome shotgun (WGS) entry which is preliminary data.</text>
</comment>
<dbReference type="AlphaFoldDB" id="A0A9Q3FUB8"/>
<feature type="compositionally biased region" description="Basic residues" evidence="1">
    <location>
        <begin position="177"/>
        <end position="193"/>
    </location>
</feature>
<accession>A0A9Q3FUB8</accession>
<feature type="compositionally biased region" description="Polar residues" evidence="1">
    <location>
        <begin position="47"/>
        <end position="57"/>
    </location>
</feature>
<feature type="region of interest" description="Disordered" evidence="1">
    <location>
        <begin position="157"/>
        <end position="193"/>
    </location>
</feature>
<evidence type="ECO:0000256" key="1">
    <source>
        <dbReference type="SAM" id="MobiDB-lite"/>
    </source>
</evidence>
<protein>
    <submittedName>
        <fullName evidence="2">Uncharacterized protein</fullName>
    </submittedName>
</protein>
<proteinExistence type="predicted"/>
<dbReference type="EMBL" id="AVOT02050258">
    <property type="protein sequence ID" value="MBW0545369.1"/>
    <property type="molecule type" value="Genomic_DNA"/>
</dbReference>
<evidence type="ECO:0000313" key="2">
    <source>
        <dbReference type="EMBL" id="MBW0545369.1"/>
    </source>
</evidence>
<reference evidence="2" key="1">
    <citation type="submission" date="2021-03" db="EMBL/GenBank/DDBJ databases">
        <title>Draft genome sequence of rust myrtle Austropuccinia psidii MF-1, a brazilian biotype.</title>
        <authorList>
            <person name="Quecine M.C."/>
            <person name="Pachon D.M.R."/>
            <person name="Bonatelli M.L."/>
            <person name="Correr F.H."/>
            <person name="Franceschini L.M."/>
            <person name="Leite T.F."/>
            <person name="Margarido G.R.A."/>
            <person name="Almeida C.A."/>
            <person name="Ferrarezi J.A."/>
            <person name="Labate C.A."/>
        </authorList>
    </citation>
    <scope>NUCLEOTIDE SEQUENCE</scope>
    <source>
        <strain evidence="2">MF-1</strain>
    </source>
</reference>
<gene>
    <name evidence="2" type="ORF">O181_085084</name>
</gene>